<keyword evidence="3" id="KW-0645">Protease</keyword>
<proteinExistence type="predicted"/>
<keyword evidence="3" id="KW-0378">Hydrolase</keyword>
<dbReference type="GO" id="GO:0008237">
    <property type="term" value="F:metallopeptidase activity"/>
    <property type="evidence" value="ECO:0007669"/>
    <property type="project" value="UniProtKB-KW"/>
</dbReference>
<keyword evidence="4" id="KW-1185">Reference proteome</keyword>
<feature type="transmembrane region" description="Helical" evidence="1">
    <location>
        <begin position="199"/>
        <end position="218"/>
    </location>
</feature>
<keyword evidence="1" id="KW-0812">Transmembrane</keyword>
<dbReference type="GO" id="GO:0080120">
    <property type="term" value="P:CAAX-box protein maturation"/>
    <property type="evidence" value="ECO:0007669"/>
    <property type="project" value="UniProtKB-ARBA"/>
</dbReference>
<dbReference type="InterPro" id="IPR052710">
    <property type="entry name" value="CAAX_protease"/>
</dbReference>
<feature type="transmembrane region" description="Helical" evidence="1">
    <location>
        <begin position="252"/>
        <end position="271"/>
    </location>
</feature>
<accession>A0A845M7R3</accession>
<dbReference type="Pfam" id="PF02517">
    <property type="entry name" value="Rce1-like"/>
    <property type="match status" value="1"/>
</dbReference>
<keyword evidence="1" id="KW-1133">Transmembrane helix</keyword>
<dbReference type="Proteomes" id="UP000467322">
    <property type="component" value="Unassembled WGS sequence"/>
</dbReference>
<dbReference type="GO" id="GO:0004175">
    <property type="term" value="F:endopeptidase activity"/>
    <property type="evidence" value="ECO:0007669"/>
    <property type="project" value="UniProtKB-ARBA"/>
</dbReference>
<evidence type="ECO:0000313" key="4">
    <source>
        <dbReference type="Proteomes" id="UP000467322"/>
    </source>
</evidence>
<keyword evidence="1" id="KW-0472">Membrane</keyword>
<name>A0A845M7R3_9RHOB</name>
<feature type="transmembrane region" description="Helical" evidence="1">
    <location>
        <begin position="291"/>
        <end position="313"/>
    </location>
</feature>
<evidence type="ECO:0000259" key="2">
    <source>
        <dbReference type="Pfam" id="PF02517"/>
    </source>
</evidence>
<protein>
    <submittedName>
        <fullName evidence="3">CPBP family intramembrane metalloprotease</fullName>
    </submittedName>
</protein>
<evidence type="ECO:0000313" key="3">
    <source>
        <dbReference type="EMBL" id="MZR13563.1"/>
    </source>
</evidence>
<dbReference type="PANTHER" id="PTHR36435">
    <property type="entry name" value="SLR1288 PROTEIN"/>
    <property type="match status" value="1"/>
</dbReference>
<feature type="transmembrane region" description="Helical" evidence="1">
    <location>
        <begin position="224"/>
        <end position="245"/>
    </location>
</feature>
<evidence type="ECO:0000256" key="1">
    <source>
        <dbReference type="SAM" id="Phobius"/>
    </source>
</evidence>
<dbReference type="RefSeq" id="WP_161351689.1">
    <property type="nucleotide sequence ID" value="NZ_WTUX01000012.1"/>
</dbReference>
<gene>
    <name evidence="3" type="ORF">GQE99_11105</name>
</gene>
<feature type="transmembrane region" description="Helical" evidence="1">
    <location>
        <begin position="41"/>
        <end position="62"/>
    </location>
</feature>
<feature type="transmembrane region" description="Helical" evidence="1">
    <location>
        <begin position="165"/>
        <end position="187"/>
    </location>
</feature>
<dbReference type="GO" id="GO:0006508">
    <property type="term" value="P:proteolysis"/>
    <property type="evidence" value="ECO:0007669"/>
    <property type="project" value="UniProtKB-KW"/>
</dbReference>
<reference evidence="3 4" key="1">
    <citation type="submission" date="2019-12" db="EMBL/GenBank/DDBJ databases">
        <title>Maritimibacter sp. nov. sp. isolated from sea sand.</title>
        <authorList>
            <person name="Kim J."/>
            <person name="Jeong S.E."/>
            <person name="Jung H.S."/>
            <person name="Jeon C.O."/>
        </authorList>
    </citation>
    <scope>NUCLEOTIDE SEQUENCE [LARGE SCALE GENOMIC DNA]</scope>
    <source>
        <strain evidence="3 4">DP07</strain>
    </source>
</reference>
<organism evidence="3 4">
    <name type="scientific">Maritimibacter harenae</name>
    <dbReference type="NCBI Taxonomy" id="2606218"/>
    <lineage>
        <taxon>Bacteria</taxon>
        <taxon>Pseudomonadati</taxon>
        <taxon>Pseudomonadota</taxon>
        <taxon>Alphaproteobacteria</taxon>
        <taxon>Rhodobacterales</taxon>
        <taxon>Roseobacteraceae</taxon>
        <taxon>Maritimibacter</taxon>
    </lineage>
</organism>
<dbReference type="AlphaFoldDB" id="A0A845M7R3"/>
<feature type="transmembrane region" description="Helical" evidence="1">
    <location>
        <begin position="123"/>
        <end position="143"/>
    </location>
</feature>
<feature type="transmembrane region" description="Helical" evidence="1">
    <location>
        <begin position="82"/>
        <end position="103"/>
    </location>
</feature>
<dbReference type="PANTHER" id="PTHR36435:SF1">
    <property type="entry name" value="CAAX AMINO TERMINAL PROTEASE FAMILY PROTEIN"/>
    <property type="match status" value="1"/>
</dbReference>
<feature type="domain" description="CAAX prenyl protease 2/Lysostaphin resistance protein A-like" evidence="2">
    <location>
        <begin position="168"/>
        <end position="264"/>
    </location>
</feature>
<dbReference type="InterPro" id="IPR003675">
    <property type="entry name" value="Rce1/LyrA-like_dom"/>
</dbReference>
<comment type="caution">
    <text evidence="3">The sequence shown here is derived from an EMBL/GenBank/DDBJ whole genome shotgun (WGS) entry which is preliminary data.</text>
</comment>
<sequence length="327" mass="35652">MQATLVSPGAMLMLARGDDAEALMDDFSTPALPRVQIWRTAVGFVLLIGTFFGATFLLFRLGARMIEAPAPEMLTGGTPLSAMIFFATFIGFHVGLLVVLPLLHRRGYSSLFGPSRRLNMRHFAWGTLATLALAAGLYGLMFVERLFLPAALEPSIALLRPVGEWAVWLIPALAVIFLQTFAEEALFRGYLLQQLRARFSSVWVWAVLPSFIFGLLHFDAATYGWVNAGAYVVNTTVTGILLCLITVRTGNLGAAAGLHFGNNAALVFIGIDGTLDGFSLAAVVMPLQEGYTAWSILSQTVVTLILFTIWWFWMNRRDKIANAASGA</sequence>
<dbReference type="EMBL" id="WTUX01000012">
    <property type="protein sequence ID" value="MZR13563.1"/>
    <property type="molecule type" value="Genomic_DNA"/>
</dbReference>
<keyword evidence="3" id="KW-0482">Metalloprotease</keyword>